<evidence type="ECO:0000256" key="5">
    <source>
        <dbReference type="ARBA" id="ARBA00022692"/>
    </source>
</evidence>
<feature type="compositionally biased region" description="Polar residues" evidence="11">
    <location>
        <begin position="679"/>
        <end position="691"/>
    </location>
</feature>
<evidence type="ECO:0000259" key="13">
    <source>
        <dbReference type="Pfam" id="PF00884"/>
    </source>
</evidence>
<dbReference type="InterPro" id="IPR050448">
    <property type="entry name" value="OpgB/LTA_synthase_biosynth"/>
</dbReference>
<evidence type="ECO:0000256" key="6">
    <source>
        <dbReference type="ARBA" id="ARBA00022989"/>
    </source>
</evidence>
<feature type="binding site" evidence="10">
    <location>
        <position position="316"/>
    </location>
    <ligand>
        <name>Mn(2+)</name>
        <dbReference type="ChEBI" id="CHEBI:29035"/>
    </ligand>
</feature>
<dbReference type="STRING" id="1423778.FC70_GL000885"/>
<feature type="transmembrane region" description="Helical" evidence="12">
    <location>
        <begin position="172"/>
        <end position="190"/>
    </location>
</feature>
<dbReference type="GO" id="GO:0046872">
    <property type="term" value="F:metal ion binding"/>
    <property type="evidence" value="ECO:0007669"/>
    <property type="project" value="UniProtKB-KW"/>
</dbReference>
<feature type="active site" evidence="8">
    <location>
        <position position="316"/>
    </location>
</feature>
<evidence type="ECO:0000313" key="14">
    <source>
        <dbReference type="EMBL" id="KRL55289.1"/>
    </source>
</evidence>
<evidence type="ECO:0000256" key="4">
    <source>
        <dbReference type="ARBA" id="ARBA00022475"/>
    </source>
</evidence>
<comment type="pathway">
    <text evidence="2">Cell wall biogenesis; lipoteichoic acid biosynthesis.</text>
</comment>
<keyword evidence="9" id="KW-0464">Manganese</keyword>
<comment type="subcellular location">
    <subcellularLocation>
        <location evidence="1">Cell membrane</location>
        <topology evidence="1">Multi-pass membrane protein</topology>
    </subcellularLocation>
</comment>
<dbReference type="Gene3D" id="3.40.720.10">
    <property type="entry name" value="Alkaline Phosphatase, subunit A"/>
    <property type="match status" value="1"/>
</dbReference>
<keyword evidence="4" id="KW-1003">Cell membrane</keyword>
<proteinExistence type="inferred from homology"/>
<feature type="transmembrane region" description="Helical" evidence="12">
    <location>
        <begin position="142"/>
        <end position="160"/>
    </location>
</feature>
<feature type="region of interest" description="Disordered" evidence="11">
    <location>
        <begin position="672"/>
        <end position="712"/>
    </location>
</feature>
<protein>
    <submittedName>
        <fullName evidence="14">Phosphoglycerol transferase</fullName>
    </submittedName>
</protein>
<keyword evidence="5 12" id="KW-0812">Transmembrane</keyword>
<feature type="binding site" evidence="9">
    <location>
        <position position="433"/>
    </location>
    <ligand>
        <name>substrate</name>
    </ligand>
</feature>
<dbReference type="SUPFAM" id="SSF53649">
    <property type="entry name" value="Alkaline phosphatase-like"/>
    <property type="match status" value="1"/>
</dbReference>
<keyword evidence="6 12" id="KW-1133">Transmembrane helix</keyword>
<feature type="transmembrane region" description="Helical" evidence="12">
    <location>
        <begin position="87"/>
        <end position="107"/>
    </location>
</feature>
<feature type="domain" description="Sulfatase N-terminal" evidence="13">
    <location>
        <begin position="264"/>
        <end position="557"/>
    </location>
</feature>
<keyword evidence="7 12" id="KW-0472">Membrane</keyword>
<feature type="transmembrane region" description="Helical" evidence="12">
    <location>
        <begin position="27"/>
        <end position="45"/>
    </location>
</feature>
<reference evidence="14 15" key="1">
    <citation type="journal article" date="2015" name="Genome Announc.">
        <title>Expanding the biotechnology potential of lactobacilli through comparative genomics of 213 strains and associated genera.</title>
        <authorList>
            <person name="Sun Z."/>
            <person name="Harris H.M."/>
            <person name="McCann A."/>
            <person name="Guo C."/>
            <person name="Argimon S."/>
            <person name="Zhang W."/>
            <person name="Yang X."/>
            <person name="Jeffery I.B."/>
            <person name="Cooney J.C."/>
            <person name="Kagawa T.F."/>
            <person name="Liu W."/>
            <person name="Song Y."/>
            <person name="Salvetti E."/>
            <person name="Wrobel A."/>
            <person name="Rasinkangas P."/>
            <person name="Parkhill J."/>
            <person name="Rea M.C."/>
            <person name="O'Sullivan O."/>
            <person name="Ritari J."/>
            <person name="Douillard F.P."/>
            <person name="Paul Ross R."/>
            <person name="Yang R."/>
            <person name="Briner A.E."/>
            <person name="Felis G.E."/>
            <person name="de Vos W.M."/>
            <person name="Barrangou R."/>
            <person name="Klaenhammer T.R."/>
            <person name="Caufield P.W."/>
            <person name="Cui Y."/>
            <person name="Zhang H."/>
            <person name="O'Toole P.W."/>
        </authorList>
    </citation>
    <scope>NUCLEOTIDE SEQUENCE [LARGE SCALE GENOMIC DNA]</scope>
    <source>
        <strain evidence="14 15">DSM 15707</strain>
    </source>
</reference>
<keyword evidence="15" id="KW-1185">Reference proteome</keyword>
<dbReference type="InterPro" id="IPR017850">
    <property type="entry name" value="Alkaline_phosphatase_core_sf"/>
</dbReference>
<dbReference type="GO" id="GO:0016740">
    <property type="term" value="F:transferase activity"/>
    <property type="evidence" value="ECO:0007669"/>
    <property type="project" value="UniProtKB-KW"/>
</dbReference>
<comment type="similarity">
    <text evidence="3">Belongs to the LTA synthase family.</text>
</comment>
<evidence type="ECO:0000256" key="2">
    <source>
        <dbReference type="ARBA" id="ARBA00004936"/>
    </source>
</evidence>
<evidence type="ECO:0000256" key="3">
    <source>
        <dbReference type="ARBA" id="ARBA00009983"/>
    </source>
</evidence>
<dbReference type="Gene3D" id="3.30.1120.170">
    <property type="match status" value="1"/>
</dbReference>
<evidence type="ECO:0000256" key="8">
    <source>
        <dbReference type="PIRSR" id="PIRSR005091-1"/>
    </source>
</evidence>
<organism evidence="14 15">
    <name type="scientific">Paucilactobacillus oligofermentans DSM 15707 = LMG 22743</name>
    <dbReference type="NCBI Taxonomy" id="1423778"/>
    <lineage>
        <taxon>Bacteria</taxon>
        <taxon>Bacillati</taxon>
        <taxon>Bacillota</taxon>
        <taxon>Bacilli</taxon>
        <taxon>Lactobacillales</taxon>
        <taxon>Lactobacillaceae</taxon>
        <taxon>Paucilactobacillus</taxon>
    </lineage>
</organism>
<dbReference type="Proteomes" id="UP000051697">
    <property type="component" value="Unassembled WGS sequence"/>
</dbReference>
<dbReference type="EMBL" id="AZFE01000031">
    <property type="protein sequence ID" value="KRL55289.1"/>
    <property type="molecule type" value="Genomic_DNA"/>
</dbReference>
<dbReference type="Pfam" id="PF00884">
    <property type="entry name" value="Sulfatase"/>
    <property type="match status" value="1"/>
</dbReference>
<dbReference type="PATRIC" id="fig|1423778.4.peg.918"/>
<evidence type="ECO:0000256" key="1">
    <source>
        <dbReference type="ARBA" id="ARBA00004651"/>
    </source>
</evidence>
<keyword evidence="9" id="KW-0479">Metal-binding</keyword>
<evidence type="ECO:0000256" key="9">
    <source>
        <dbReference type="PIRSR" id="PIRSR005091-2"/>
    </source>
</evidence>
<keyword evidence="14" id="KW-0808">Transferase</keyword>
<accession>A0A0R1RFZ6</accession>
<dbReference type="PANTHER" id="PTHR47371:SF3">
    <property type="entry name" value="PHOSPHOGLYCEROL TRANSFERASE I"/>
    <property type="match status" value="1"/>
</dbReference>
<evidence type="ECO:0000256" key="12">
    <source>
        <dbReference type="SAM" id="Phobius"/>
    </source>
</evidence>
<dbReference type="PIRSF" id="PIRSF005091">
    <property type="entry name" value="Mmb_sulf_HI1246"/>
    <property type="match status" value="1"/>
</dbReference>
<dbReference type="InterPro" id="IPR000917">
    <property type="entry name" value="Sulfatase_N"/>
</dbReference>
<feature type="binding site" evidence="10">
    <location>
        <position position="272"/>
    </location>
    <ligand>
        <name>Mn(2+)</name>
        <dbReference type="ChEBI" id="CHEBI:29035"/>
    </ligand>
</feature>
<evidence type="ECO:0000256" key="10">
    <source>
        <dbReference type="PIRSR" id="PIRSR005091-3"/>
    </source>
</evidence>
<sequence>MVILRQDGGNIMSSVLHRFKSVLNTRLGFFTLTVILFAVKSYWAYQTKFTLGATGGMQQFLLAFNTIPGALIFLGIALYFRGRLAYWLMSIINGLLSMWLFANILYYREFSDFITFTTIKSSGSASNNLGKSIVGIFNPTDLFVFLDVVIIILVLAFHVIRIDTRYFKRRYAVIITTLGVLLFGVNLGMAEADRSGLITRTFDNNYLVKYLGLQAYTVIDGVKTTKNSAIKANANTKDLTPVLNFLKSNRVNGNIEYSGVAKGKNVFIVHLESLQQWVIDYKVNGEEVTPFINSIYHSSDTLAFDNFFHQVGQGKTSDAELMLETSLFGLPEGSAMSVDGTSNTFQAAPAILAQEQGYTSAAFHGDVPSFWNRDNTYKSWGYDYYFSKSYFPEIDDYDAGYGIKDKIFMASSMNYIQQLPQPFYAKLITVTNHYPYILDTKNKSISALKTGDDTVDPYVQTAHYLDESIKEFYSYLDKTGLRDNSMIVLYGDHYGISDNHKSAIAQILGKDSVDNFDLAMFQKVPFMIEMTGLKGGINHTYGGEIDVLPTIENLLGIDSNRFVQFGQDLLSTDRNQIVSFRDGDFVSPTYTKYGNKTYDTTTGKEIKNPTKKQTVAINKIQKYVTTELNMSDKVVNGDLLRFFHPEGFTKVNKKNYTYNLEKSLQNLAKAQKEKKTSIETENGGSTLSEYTTDAPELNGKNIGEYTFPSASN</sequence>
<dbReference type="InterPro" id="IPR012160">
    <property type="entry name" value="LtaS-like"/>
</dbReference>
<evidence type="ECO:0000313" key="15">
    <source>
        <dbReference type="Proteomes" id="UP000051697"/>
    </source>
</evidence>
<gene>
    <name evidence="14" type="ORF">FC70_GL000885</name>
</gene>
<evidence type="ECO:0000256" key="11">
    <source>
        <dbReference type="SAM" id="MobiDB-lite"/>
    </source>
</evidence>
<name>A0A0R1RFZ6_9LACO</name>
<dbReference type="AlphaFoldDB" id="A0A0R1RFZ6"/>
<feature type="transmembrane region" description="Helical" evidence="12">
    <location>
        <begin position="57"/>
        <end position="80"/>
    </location>
</feature>
<feature type="binding site" evidence="10">
    <location>
        <position position="493"/>
    </location>
    <ligand>
        <name>Mn(2+)</name>
        <dbReference type="ChEBI" id="CHEBI:29035"/>
    </ligand>
</feature>
<comment type="caution">
    <text evidence="14">The sequence shown here is derived from an EMBL/GenBank/DDBJ whole genome shotgun (WGS) entry which is preliminary data.</text>
</comment>
<dbReference type="CDD" id="cd16015">
    <property type="entry name" value="LTA_synthase"/>
    <property type="match status" value="1"/>
</dbReference>
<dbReference type="PANTHER" id="PTHR47371">
    <property type="entry name" value="LIPOTEICHOIC ACID SYNTHASE"/>
    <property type="match status" value="1"/>
</dbReference>
<evidence type="ECO:0000256" key="7">
    <source>
        <dbReference type="ARBA" id="ARBA00023136"/>
    </source>
</evidence>
<dbReference type="GO" id="GO:0005886">
    <property type="term" value="C:plasma membrane"/>
    <property type="evidence" value="ECO:0007669"/>
    <property type="project" value="UniProtKB-SubCell"/>
</dbReference>
<feature type="binding site" evidence="10">
    <location>
        <position position="492"/>
    </location>
    <ligand>
        <name>Mn(2+)</name>
        <dbReference type="ChEBI" id="CHEBI:29035"/>
    </ligand>
</feature>